<dbReference type="EMBL" id="AWSO01000443">
    <property type="protein sequence ID" value="ESK90411.1"/>
    <property type="molecule type" value="Genomic_DNA"/>
</dbReference>
<keyword evidence="2" id="KW-1185">Reference proteome</keyword>
<gene>
    <name evidence="1" type="ORF">Moror_13677</name>
</gene>
<proteinExistence type="predicted"/>
<dbReference type="KEGG" id="mrr:Moror_13677"/>
<protein>
    <submittedName>
        <fullName evidence="1">Uncharacterized protein</fullName>
    </submittedName>
</protein>
<organism evidence="1 2">
    <name type="scientific">Moniliophthora roreri (strain MCA 2997)</name>
    <name type="common">Cocoa frosty pod rot fungus</name>
    <name type="synonym">Crinipellis roreri</name>
    <dbReference type="NCBI Taxonomy" id="1381753"/>
    <lineage>
        <taxon>Eukaryota</taxon>
        <taxon>Fungi</taxon>
        <taxon>Dikarya</taxon>
        <taxon>Basidiomycota</taxon>
        <taxon>Agaricomycotina</taxon>
        <taxon>Agaricomycetes</taxon>
        <taxon>Agaricomycetidae</taxon>
        <taxon>Agaricales</taxon>
        <taxon>Marasmiineae</taxon>
        <taxon>Marasmiaceae</taxon>
        <taxon>Moniliophthora</taxon>
    </lineage>
</organism>
<sequence length="88" mass="9663">MTEVLIIKCHQNICVIFSECQSNSSPSTTLLAALNNALSPIVISPSFCTRDEKVDGKKVQLREGKNVMAFRATKVGRFKEIGSRTSMS</sequence>
<accession>V2XC53</accession>
<evidence type="ECO:0000313" key="1">
    <source>
        <dbReference type="EMBL" id="ESK90411.1"/>
    </source>
</evidence>
<dbReference type="AlphaFoldDB" id="V2XC53"/>
<reference evidence="1 2" key="1">
    <citation type="journal article" date="2014" name="BMC Genomics">
        <title>Genome and secretome analysis of the hemibiotrophic fungal pathogen, Moniliophthora roreri, which causes frosty pod rot disease of cacao: mechanisms of the biotrophic and necrotrophic phases.</title>
        <authorList>
            <person name="Meinhardt L.W."/>
            <person name="Costa G.G.L."/>
            <person name="Thomazella D.P.T."/>
            <person name="Teixeira P.J.P.L."/>
            <person name="Carazzolle M.F."/>
            <person name="Schuster S.C."/>
            <person name="Carlson J.E."/>
            <person name="Guiltinan M.J."/>
            <person name="Mieczkowski P."/>
            <person name="Farmer A."/>
            <person name="Ramaraj T."/>
            <person name="Crozier J."/>
            <person name="Davis R.E."/>
            <person name="Shao J."/>
            <person name="Melnick R.L."/>
            <person name="Pereira G.A.G."/>
            <person name="Bailey B.A."/>
        </authorList>
    </citation>
    <scope>NUCLEOTIDE SEQUENCE [LARGE SCALE GENOMIC DNA]</scope>
    <source>
        <strain evidence="1 2">MCA 2997</strain>
    </source>
</reference>
<name>V2XC53_MONRO</name>
<dbReference type="Proteomes" id="UP000017559">
    <property type="component" value="Unassembled WGS sequence"/>
</dbReference>
<evidence type="ECO:0000313" key="2">
    <source>
        <dbReference type="Proteomes" id="UP000017559"/>
    </source>
</evidence>
<comment type="caution">
    <text evidence="1">The sequence shown here is derived from an EMBL/GenBank/DDBJ whole genome shotgun (WGS) entry which is preliminary data.</text>
</comment>
<dbReference type="HOGENOM" id="CLU_2469613_0_0_1"/>